<keyword evidence="2" id="KW-1185">Reference proteome</keyword>
<gene>
    <name evidence="1" type="ORF">OBBRIDRAFT_136381</name>
</gene>
<evidence type="ECO:0000313" key="2">
    <source>
        <dbReference type="Proteomes" id="UP000250043"/>
    </source>
</evidence>
<organism evidence="1 2">
    <name type="scientific">Obba rivulosa</name>
    <dbReference type="NCBI Taxonomy" id="1052685"/>
    <lineage>
        <taxon>Eukaryota</taxon>
        <taxon>Fungi</taxon>
        <taxon>Dikarya</taxon>
        <taxon>Basidiomycota</taxon>
        <taxon>Agaricomycotina</taxon>
        <taxon>Agaricomycetes</taxon>
        <taxon>Polyporales</taxon>
        <taxon>Gelatoporiaceae</taxon>
        <taxon>Obba</taxon>
    </lineage>
</organism>
<sequence>MCDRPSQQRSKRSGFVLSVASLVSGSRSSGTHKLSEDSGRQACTDLRQLFLICARPVWPHRTAYSQHLQRLLLAASKSCPPCPTYSIRTQTVQDVRARRGFRAAKTSQIVSCLSRLTAYSWHPQRCLFPTHKSHHLSPHLNIWTQGFWELLAQQAFRL</sequence>
<proteinExistence type="predicted"/>
<accession>A0A8E2DI31</accession>
<dbReference type="AlphaFoldDB" id="A0A8E2DI31"/>
<reference evidence="1 2" key="1">
    <citation type="submission" date="2016-07" db="EMBL/GenBank/DDBJ databases">
        <title>Draft genome of the white-rot fungus Obba rivulosa 3A-2.</title>
        <authorList>
            <consortium name="DOE Joint Genome Institute"/>
            <person name="Miettinen O."/>
            <person name="Riley R."/>
            <person name="Acob R."/>
            <person name="Barry K."/>
            <person name="Cullen D."/>
            <person name="De Vries R."/>
            <person name="Hainaut M."/>
            <person name="Hatakka A."/>
            <person name="Henrissat B."/>
            <person name="Hilden K."/>
            <person name="Kuo R."/>
            <person name="Labutti K."/>
            <person name="Lipzen A."/>
            <person name="Makela M.R."/>
            <person name="Sandor L."/>
            <person name="Spatafora J.W."/>
            <person name="Grigoriev I.V."/>
            <person name="Hibbett D.S."/>
        </authorList>
    </citation>
    <scope>NUCLEOTIDE SEQUENCE [LARGE SCALE GENOMIC DNA]</scope>
    <source>
        <strain evidence="1 2">3A-2</strain>
    </source>
</reference>
<dbReference type="Proteomes" id="UP000250043">
    <property type="component" value="Unassembled WGS sequence"/>
</dbReference>
<dbReference type="EMBL" id="KV722475">
    <property type="protein sequence ID" value="OCH87732.1"/>
    <property type="molecule type" value="Genomic_DNA"/>
</dbReference>
<evidence type="ECO:0000313" key="1">
    <source>
        <dbReference type="EMBL" id="OCH87732.1"/>
    </source>
</evidence>
<protein>
    <submittedName>
        <fullName evidence="1">Uncharacterized protein</fullName>
    </submittedName>
</protein>
<name>A0A8E2DI31_9APHY</name>